<proteinExistence type="predicted"/>
<name>A0A2P2PEY2_RHIMU</name>
<feature type="chain" id="PRO_5015122116" evidence="1">
    <location>
        <begin position="27"/>
        <end position="41"/>
    </location>
</feature>
<dbReference type="EMBL" id="GGEC01072809">
    <property type="protein sequence ID" value="MBX53293.1"/>
    <property type="molecule type" value="Transcribed_RNA"/>
</dbReference>
<sequence length="41" mass="4701">MTNNLQACMLIRFLLLFGSGWHLKLAIDGNSFRILMCMVDI</sequence>
<evidence type="ECO:0000313" key="2">
    <source>
        <dbReference type="EMBL" id="MBX53293.1"/>
    </source>
</evidence>
<organism evidence="2">
    <name type="scientific">Rhizophora mucronata</name>
    <name type="common">Asiatic mangrove</name>
    <dbReference type="NCBI Taxonomy" id="61149"/>
    <lineage>
        <taxon>Eukaryota</taxon>
        <taxon>Viridiplantae</taxon>
        <taxon>Streptophyta</taxon>
        <taxon>Embryophyta</taxon>
        <taxon>Tracheophyta</taxon>
        <taxon>Spermatophyta</taxon>
        <taxon>Magnoliopsida</taxon>
        <taxon>eudicotyledons</taxon>
        <taxon>Gunneridae</taxon>
        <taxon>Pentapetalae</taxon>
        <taxon>rosids</taxon>
        <taxon>fabids</taxon>
        <taxon>Malpighiales</taxon>
        <taxon>Rhizophoraceae</taxon>
        <taxon>Rhizophora</taxon>
    </lineage>
</organism>
<reference evidence="2" key="1">
    <citation type="submission" date="2018-02" db="EMBL/GenBank/DDBJ databases">
        <title>Rhizophora mucronata_Transcriptome.</title>
        <authorList>
            <person name="Meera S.P."/>
            <person name="Sreeshan A."/>
            <person name="Augustine A."/>
        </authorList>
    </citation>
    <scope>NUCLEOTIDE SEQUENCE</scope>
    <source>
        <tissue evidence="2">Leaf</tissue>
    </source>
</reference>
<keyword evidence="1" id="KW-0732">Signal</keyword>
<protein>
    <submittedName>
        <fullName evidence="2">Uncharacterized protein</fullName>
    </submittedName>
</protein>
<feature type="signal peptide" evidence="1">
    <location>
        <begin position="1"/>
        <end position="26"/>
    </location>
</feature>
<evidence type="ECO:0000256" key="1">
    <source>
        <dbReference type="SAM" id="SignalP"/>
    </source>
</evidence>
<accession>A0A2P2PEY2</accession>
<dbReference type="AlphaFoldDB" id="A0A2P2PEY2"/>